<feature type="transmembrane region" description="Helical" evidence="5">
    <location>
        <begin position="24"/>
        <end position="45"/>
    </location>
</feature>
<feature type="transmembrane region" description="Helical" evidence="5">
    <location>
        <begin position="57"/>
        <end position="79"/>
    </location>
</feature>
<dbReference type="PANTHER" id="PTHR30238:SF0">
    <property type="entry name" value="THYLAKOID MEMBRANE PROTEIN TERC, CHLOROPLASTIC"/>
    <property type="match status" value="1"/>
</dbReference>
<dbReference type="NCBIfam" id="TIGR03718">
    <property type="entry name" value="R_switched_Alx"/>
    <property type="match status" value="1"/>
</dbReference>
<gene>
    <name evidence="6" type="ORF">UFOPK1874_00203</name>
</gene>
<feature type="transmembrane region" description="Helical" evidence="5">
    <location>
        <begin position="278"/>
        <end position="297"/>
    </location>
</feature>
<proteinExistence type="predicted"/>
<name>A0A6J6H180_9ZZZZ</name>
<dbReference type="InterPro" id="IPR005496">
    <property type="entry name" value="Integral_membrane_TerC"/>
</dbReference>
<evidence type="ECO:0000256" key="3">
    <source>
        <dbReference type="ARBA" id="ARBA00022989"/>
    </source>
</evidence>
<keyword evidence="2 5" id="KW-0812">Transmembrane</keyword>
<dbReference type="GO" id="GO:0016020">
    <property type="term" value="C:membrane"/>
    <property type="evidence" value="ECO:0007669"/>
    <property type="project" value="UniProtKB-SubCell"/>
</dbReference>
<evidence type="ECO:0000256" key="2">
    <source>
        <dbReference type="ARBA" id="ARBA00022692"/>
    </source>
</evidence>
<feature type="transmembrane region" description="Helical" evidence="5">
    <location>
        <begin position="303"/>
        <end position="324"/>
    </location>
</feature>
<dbReference type="InterPro" id="IPR022369">
    <property type="entry name" value="Integral_membrane_TerC_rswitch"/>
</dbReference>
<accession>A0A6J6H180</accession>
<evidence type="ECO:0000313" key="6">
    <source>
        <dbReference type="EMBL" id="CAB4607421.1"/>
    </source>
</evidence>
<keyword evidence="3 5" id="KW-1133">Transmembrane helix</keyword>
<evidence type="ECO:0000256" key="5">
    <source>
        <dbReference type="SAM" id="Phobius"/>
    </source>
</evidence>
<dbReference type="AlphaFoldDB" id="A0A6J6H180"/>
<evidence type="ECO:0000256" key="1">
    <source>
        <dbReference type="ARBA" id="ARBA00004141"/>
    </source>
</evidence>
<evidence type="ECO:0000256" key="4">
    <source>
        <dbReference type="ARBA" id="ARBA00023136"/>
    </source>
</evidence>
<dbReference type="Pfam" id="PF03741">
    <property type="entry name" value="TerC"/>
    <property type="match status" value="1"/>
</dbReference>
<reference evidence="6" key="1">
    <citation type="submission" date="2020-05" db="EMBL/GenBank/DDBJ databases">
        <authorList>
            <person name="Chiriac C."/>
            <person name="Salcher M."/>
            <person name="Ghai R."/>
            <person name="Kavagutti S V."/>
        </authorList>
    </citation>
    <scope>NUCLEOTIDE SEQUENCE</scope>
</reference>
<comment type="subcellular location">
    <subcellularLocation>
        <location evidence="1">Membrane</location>
        <topology evidence="1">Multi-pass membrane protein</topology>
    </subcellularLocation>
</comment>
<dbReference type="EMBL" id="CAEZUX010000009">
    <property type="protein sequence ID" value="CAB4607421.1"/>
    <property type="molecule type" value="Genomic_DNA"/>
</dbReference>
<feature type="transmembrane region" description="Helical" evidence="5">
    <location>
        <begin position="210"/>
        <end position="231"/>
    </location>
</feature>
<feature type="transmembrane region" description="Helical" evidence="5">
    <location>
        <begin position="246"/>
        <end position="266"/>
    </location>
</feature>
<keyword evidence="4 5" id="KW-0472">Membrane</keyword>
<dbReference type="PANTHER" id="PTHR30238">
    <property type="entry name" value="MEMBRANE BOUND PREDICTED REDOX MODULATOR"/>
    <property type="match status" value="1"/>
</dbReference>
<organism evidence="6">
    <name type="scientific">freshwater metagenome</name>
    <dbReference type="NCBI Taxonomy" id="449393"/>
    <lineage>
        <taxon>unclassified sequences</taxon>
        <taxon>metagenomes</taxon>
        <taxon>ecological metagenomes</taxon>
    </lineage>
</organism>
<protein>
    <submittedName>
        <fullName evidence="6">Unannotated protein</fullName>
    </submittedName>
</protein>
<sequence length="329" mass="36747">MISSAISVLSMASGSGHVDLDVQPWHWLFLLCLVTILLLIDLLVIHRRAHVIGLREAIVESVVWIAVGLSFAIFIAWQFGSAATGEYFGSYLMEKSLSVDNVFIWAMLFMHFQIPRQFQHRVLFWGIFGALVLRSGFIFGGLAVIEIFEPSILIMGIFLVYTALKLSFNREEEENLNPSDTRTMRLFHRFIPSTDEIHGQALVVRDRQRGLLATPLLAVLVLVELTDIVFAVDSVPAVLSVTSEQFLALSSNVFAILGLRALYFLLADVNARFKYLQAGIGVILAFVGAKMIVLYFWDWHVTTLVSLSVIVGILTLSIVASYVANRRPS</sequence>